<dbReference type="Proteomes" id="UP000613582">
    <property type="component" value="Unassembled WGS sequence"/>
</dbReference>
<reference evidence="1" key="2">
    <citation type="submission" date="2020-09" db="EMBL/GenBank/DDBJ databases">
        <authorList>
            <person name="Sun Q."/>
            <person name="Zhou Y."/>
        </authorList>
    </citation>
    <scope>NUCLEOTIDE SEQUENCE</scope>
    <source>
        <strain evidence="1">CGMCC 1.12921</strain>
    </source>
</reference>
<proteinExistence type="predicted"/>
<keyword evidence="2" id="KW-1185">Reference proteome</keyword>
<accession>A0A8J2V397</accession>
<organism evidence="1 2">
    <name type="scientific">Aquisalinus flavus</name>
    <dbReference type="NCBI Taxonomy" id="1526572"/>
    <lineage>
        <taxon>Bacteria</taxon>
        <taxon>Pseudomonadati</taxon>
        <taxon>Pseudomonadota</taxon>
        <taxon>Alphaproteobacteria</taxon>
        <taxon>Parvularculales</taxon>
        <taxon>Parvularculaceae</taxon>
        <taxon>Aquisalinus</taxon>
    </lineage>
</organism>
<sequence>MGPNDQKIGRRRLSGLRDSSEWRAENDASIAANAVYVTERGSHLPQKLLRLGPFSIDDTSRLIIVHDMDQADAGRQFARKKGCTP</sequence>
<name>A0A8J2V397_9PROT</name>
<reference evidence="1" key="1">
    <citation type="journal article" date="2014" name="Int. J. Syst. Evol. Microbiol.">
        <title>Complete genome sequence of Corynebacterium casei LMG S-19264T (=DSM 44701T), isolated from a smear-ripened cheese.</title>
        <authorList>
            <consortium name="US DOE Joint Genome Institute (JGI-PGF)"/>
            <person name="Walter F."/>
            <person name="Albersmeier A."/>
            <person name="Kalinowski J."/>
            <person name="Ruckert C."/>
        </authorList>
    </citation>
    <scope>NUCLEOTIDE SEQUENCE</scope>
    <source>
        <strain evidence="1">CGMCC 1.12921</strain>
    </source>
</reference>
<evidence type="ECO:0000313" key="1">
    <source>
        <dbReference type="EMBL" id="GGD13241.1"/>
    </source>
</evidence>
<comment type="caution">
    <text evidence="1">The sequence shown here is derived from an EMBL/GenBank/DDBJ whole genome shotgun (WGS) entry which is preliminary data.</text>
</comment>
<gene>
    <name evidence="1" type="ORF">GCM10011342_22520</name>
</gene>
<protein>
    <submittedName>
        <fullName evidence="1">Uncharacterized protein</fullName>
    </submittedName>
</protein>
<dbReference type="EMBL" id="BMGH01000001">
    <property type="protein sequence ID" value="GGD13241.1"/>
    <property type="molecule type" value="Genomic_DNA"/>
</dbReference>
<dbReference type="AlphaFoldDB" id="A0A8J2V397"/>
<evidence type="ECO:0000313" key="2">
    <source>
        <dbReference type="Proteomes" id="UP000613582"/>
    </source>
</evidence>